<dbReference type="PANTHER" id="PTHR46233">
    <property type="entry name" value="HYDROXYACYLGLUTATHIONE HYDROLASE GLOC"/>
    <property type="match status" value="1"/>
</dbReference>
<reference evidence="7" key="1">
    <citation type="submission" date="2013-11" db="EMBL/GenBank/DDBJ databases">
        <title>Symbiont-containing voluminous jelly as an extraordinary maternal gift for overwintering insect nymphs.</title>
        <authorList>
            <person name="Kaiwa N."/>
            <person name="Hosokawa T."/>
            <person name="Nikoh N."/>
            <person name="Meng X.Y."/>
            <person name="Tanahashi M."/>
            <person name="Moriyama M."/>
            <person name="Maeda T."/>
            <person name="Yamaguchi K."/>
            <person name="Shigenobu S."/>
            <person name="Ito M."/>
            <person name="Fukatsu T."/>
        </authorList>
    </citation>
    <scope>NUCLEOTIDE SEQUENCE [LARGE SCALE GENOMIC DNA]</scope>
    <source>
        <strain evidence="7">UwTKB</strain>
    </source>
</reference>
<keyword evidence="3" id="KW-0378">Hydrolase</keyword>
<dbReference type="Pfam" id="PF00753">
    <property type="entry name" value="Lactamase_B"/>
    <property type="match status" value="1"/>
</dbReference>
<evidence type="ECO:0000256" key="1">
    <source>
        <dbReference type="ARBA" id="ARBA00001947"/>
    </source>
</evidence>
<dbReference type="Proteomes" id="UP000031627">
    <property type="component" value="Chromosome"/>
</dbReference>
<dbReference type="InterPro" id="IPR036866">
    <property type="entry name" value="RibonucZ/Hydroxyglut_hydro"/>
</dbReference>
<protein>
    <submittedName>
        <fullName evidence="6">Predicted metal-binding enzyme</fullName>
    </submittedName>
</protein>
<reference evidence="6 7" key="2">
    <citation type="journal article" date="2014" name="Curr. Biol.">
        <title>Symbiont-Supplemented Maternal Investment Underpinning Host's Ecological Adaptation.</title>
        <authorList>
            <person name="Kaiwa N."/>
            <person name="Hosokawa T."/>
            <person name="Nikoh N."/>
            <person name="Tanahashi M."/>
            <person name="Moriyama M."/>
            <person name="Meng X.Y."/>
            <person name="Maeda T."/>
            <person name="Yamaguchi K."/>
            <person name="Shigenobu S."/>
            <person name="Ito M."/>
            <person name="Fukatsu T."/>
        </authorList>
    </citation>
    <scope>NUCLEOTIDE SEQUENCE [LARGE SCALE GENOMIC DNA]</scope>
    <source>
        <strain evidence="6 7">UwTKB</strain>
    </source>
</reference>
<keyword evidence="2" id="KW-0479">Metal-binding</keyword>
<dbReference type="HOGENOM" id="CLU_030571_5_0_6"/>
<dbReference type="RefSeq" id="WP_041063300.1">
    <property type="nucleotide sequence ID" value="NZ_AP014521.1"/>
</dbReference>
<dbReference type="Gene3D" id="3.60.15.10">
    <property type="entry name" value="Ribonuclease Z/Hydroxyacylglutathione hydrolase-like"/>
    <property type="match status" value="1"/>
</dbReference>
<evidence type="ECO:0000259" key="5">
    <source>
        <dbReference type="SMART" id="SM00849"/>
    </source>
</evidence>
<dbReference type="InterPro" id="IPR051453">
    <property type="entry name" value="MBL_Glyoxalase_II"/>
</dbReference>
<organism evidence="6 7">
    <name type="scientific">Candidatus Tachikawaea gelatinosa</name>
    <dbReference type="NCBI Taxonomy" id="1410383"/>
    <lineage>
        <taxon>Bacteria</taxon>
        <taxon>Pseudomonadati</taxon>
        <taxon>Pseudomonadota</taxon>
        <taxon>Gammaproteobacteria</taxon>
        <taxon>Enterobacterales</taxon>
        <taxon>Enterobacteriaceae</taxon>
        <taxon>Candidatus Tachikawaea</taxon>
    </lineage>
</organism>
<dbReference type="STRING" id="1410383.TGUWTKB_5110"/>
<evidence type="ECO:0000313" key="6">
    <source>
        <dbReference type="EMBL" id="BAP58737.1"/>
    </source>
</evidence>
<proteinExistence type="predicted"/>
<dbReference type="PANTHER" id="PTHR46233:SF3">
    <property type="entry name" value="HYDROXYACYLGLUTATHIONE HYDROLASE GLOC"/>
    <property type="match status" value="1"/>
</dbReference>
<dbReference type="SMART" id="SM00849">
    <property type="entry name" value="Lactamase_B"/>
    <property type="match status" value="1"/>
</dbReference>
<dbReference type="EMBL" id="AP014521">
    <property type="protein sequence ID" value="BAP58737.1"/>
    <property type="molecule type" value="Genomic_DNA"/>
</dbReference>
<dbReference type="AlphaFoldDB" id="A0A090AQW1"/>
<sequence length="209" mass="23591">MLDYIIVPVTIFHQNCSIVWCKKTYIATIIDPGGDTNKIKKVITDNKLVPTNILITHGHIDHIGAAKIISNFYKIPIFGPHKYDKFLLDNLSEQNKMFNTDLEYLNFLPNSWLEENNKIKIGKLIFNIIHCPGHTPGHIAIFNQKNNFLISGDIIFKNGIGRTDLPGGNLKDLILSIKEKIFTLGNNITFLPGHGPISTLGEEKKLQLF</sequence>
<comment type="cofactor">
    <cofactor evidence="1">
        <name>Zn(2+)</name>
        <dbReference type="ChEBI" id="CHEBI:29105"/>
    </cofactor>
</comment>
<evidence type="ECO:0000313" key="7">
    <source>
        <dbReference type="Proteomes" id="UP000031627"/>
    </source>
</evidence>
<dbReference type="GO" id="GO:0046872">
    <property type="term" value="F:metal ion binding"/>
    <property type="evidence" value="ECO:0007669"/>
    <property type="project" value="UniProtKB-KW"/>
</dbReference>
<dbReference type="GO" id="GO:0016787">
    <property type="term" value="F:hydrolase activity"/>
    <property type="evidence" value="ECO:0007669"/>
    <property type="project" value="UniProtKB-KW"/>
</dbReference>
<feature type="domain" description="Metallo-beta-lactamase" evidence="5">
    <location>
        <begin position="13"/>
        <end position="194"/>
    </location>
</feature>
<accession>A0A090AQW1</accession>
<dbReference type="OrthoDB" id="9802991at2"/>
<dbReference type="SUPFAM" id="SSF56281">
    <property type="entry name" value="Metallo-hydrolase/oxidoreductase"/>
    <property type="match status" value="1"/>
</dbReference>
<dbReference type="InterPro" id="IPR001279">
    <property type="entry name" value="Metallo-B-lactamas"/>
</dbReference>
<evidence type="ECO:0000256" key="4">
    <source>
        <dbReference type="ARBA" id="ARBA00022833"/>
    </source>
</evidence>
<gene>
    <name evidence="6" type="primary">ycbL</name>
    <name evidence="6" type="ORF">TGUWTKB_5110</name>
</gene>
<dbReference type="KEGG" id="sbw:TGUWTKB_5110"/>
<keyword evidence="7" id="KW-1185">Reference proteome</keyword>
<keyword evidence="4" id="KW-0862">Zinc</keyword>
<evidence type="ECO:0000256" key="2">
    <source>
        <dbReference type="ARBA" id="ARBA00022723"/>
    </source>
</evidence>
<dbReference type="CDD" id="cd07737">
    <property type="entry name" value="YcbL-like_MBL-fold"/>
    <property type="match status" value="1"/>
</dbReference>
<evidence type="ECO:0000256" key="3">
    <source>
        <dbReference type="ARBA" id="ARBA00022801"/>
    </source>
</evidence>
<name>A0A090AQW1_9ENTR</name>